<sequence>MIQNILKDCKVAMDKGVEAAKREFSSVRSGKANPSMLDTVKVEMYGQWMAMNQVANVSAPEPRLLLVTPFDKGQVKAVEKAIRESNLGLDPSVQGHIIRVPLPAMNEQRRKELAKLLHQYAEDGRIAVRHARTAARDALKKLTGVSEDDVKHAEKDLQKLHDDEIAKIEAALKAKEAEIMEV</sequence>
<evidence type="ECO:0000313" key="5">
    <source>
        <dbReference type="EMBL" id="WKW12370.1"/>
    </source>
</evidence>
<dbReference type="PANTHER" id="PTHR20982">
    <property type="entry name" value="RIBOSOME RECYCLING FACTOR"/>
    <property type="match status" value="1"/>
</dbReference>
<dbReference type="EMBL" id="CP130612">
    <property type="protein sequence ID" value="WKW12370.1"/>
    <property type="molecule type" value="Genomic_DNA"/>
</dbReference>
<keyword evidence="7" id="KW-1185">Reference proteome</keyword>
<dbReference type="AlphaFoldDB" id="A0AA49K030"/>
<evidence type="ECO:0000313" key="6">
    <source>
        <dbReference type="EMBL" id="WKW15277.1"/>
    </source>
</evidence>
<comment type="similarity">
    <text evidence="1 3">Belongs to the RRF family.</text>
</comment>
<comment type="function">
    <text evidence="3">Responsible for the release of ribosomes from messenger RNA at the termination of protein biosynthesis. May increase the efficiency of translation by recycling ribosomes from one round of translation to another.</text>
</comment>
<dbReference type="CDD" id="cd00520">
    <property type="entry name" value="RRF"/>
    <property type="match status" value="1"/>
</dbReference>
<dbReference type="SUPFAM" id="SSF55194">
    <property type="entry name" value="Ribosome recycling factor, RRF"/>
    <property type="match status" value="1"/>
</dbReference>
<feature type="domain" description="Ribosome recycling factor" evidence="4">
    <location>
        <begin position="21"/>
        <end position="180"/>
    </location>
</feature>
<dbReference type="EMBL" id="CP130613">
    <property type="protein sequence ID" value="WKW15277.1"/>
    <property type="molecule type" value="Genomic_DNA"/>
</dbReference>
<dbReference type="KEGG" id="pspc:Strain318_001654"/>
<dbReference type="InterPro" id="IPR036191">
    <property type="entry name" value="RRF_sf"/>
</dbReference>
<keyword evidence="2 3" id="KW-0648">Protein biosynthesis</keyword>
<reference evidence="6" key="1">
    <citation type="submission" date="2023-07" db="EMBL/GenBank/DDBJ databases">
        <authorList>
            <person name="Haufschild T."/>
            <person name="Kallscheuer N."/>
            <person name="Hammer J."/>
            <person name="Kohn T."/>
            <person name="Kabuu M."/>
            <person name="Jogler M."/>
            <person name="Wohfarth N."/>
            <person name="Heuer A."/>
            <person name="Rohde M."/>
            <person name="van Teeseling M.C.F."/>
            <person name="Jogler C."/>
        </authorList>
    </citation>
    <scope>NUCLEOTIDE SEQUENCE</scope>
    <source>
        <strain evidence="5">Strain 138</strain>
        <strain evidence="6">Strain 318</strain>
    </source>
</reference>
<proteinExistence type="inferred from homology"/>
<dbReference type="InterPro" id="IPR023584">
    <property type="entry name" value="Ribosome_recyc_fac_dom"/>
</dbReference>
<accession>A0AA49JUJ9</accession>
<protein>
    <recommendedName>
        <fullName evidence="3">Ribosome-recycling factor</fullName>
        <shortName evidence="3">RRF</shortName>
    </recommendedName>
    <alternativeName>
        <fullName evidence="3">Ribosome-releasing factor</fullName>
    </alternativeName>
</protein>
<dbReference type="FunFam" id="3.30.1360.40:FF:000001">
    <property type="entry name" value="Ribosome-recycling factor"/>
    <property type="match status" value="1"/>
</dbReference>
<evidence type="ECO:0000256" key="1">
    <source>
        <dbReference type="ARBA" id="ARBA00005912"/>
    </source>
</evidence>
<dbReference type="PANTHER" id="PTHR20982:SF3">
    <property type="entry name" value="MITOCHONDRIAL RIBOSOME RECYCLING FACTOR PSEUDO 1"/>
    <property type="match status" value="1"/>
</dbReference>
<dbReference type="Pfam" id="PF01765">
    <property type="entry name" value="RRF"/>
    <property type="match status" value="1"/>
</dbReference>
<dbReference type="GO" id="GO:0002184">
    <property type="term" value="P:cytoplasmic translational termination"/>
    <property type="evidence" value="ECO:0007669"/>
    <property type="project" value="TreeGrafter"/>
</dbReference>
<dbReference type="RefSeq" id="WP_367885246.1">
    <property type="nucleotide sequence ID" value="NZ_CP130612.1"/>
</dbReference>
<organism evidence="6 7">
    <name type="scientific">Pseudogemmatithrix spongiicola</name>
    <dbReference type="NCBI Taxonomy" id="3062599"/>
    <lineage>
        <taxon>Bacteria</taxon>
        <taxon>Pseudomonadati</taxon>
        <taxon>Gemmatimonadota</taxon>
        <taxon>Gemmatimonadia</taxon>
        <taxon>Gemmatimonadales</taxon>
        <taxon>Gemmatimonadaceae</taxon>
        <taxon>Pseudogemmatithrix</taxon>
    </lineage>
</organism>
<evidence type="ECO:0000259" key="4">
    <source>
        <dbReference type="Pfam" id="PF01765"/>
    </source>
</evidence>
<dbReference type="GO" id="GO:0005829">
    <property type="term" value="C:cytosol"/>
    <property type="evidence" value="ECO:0007669"/>
    <property type="project" value="GOC"/>
</dbReference>
<evidence type="ECO:0000313" key="7">
    <source>
        <dbReference type="Proteomes" id="UP001229955"/>
    </source>
</evidence>
<dbReference type="GO" id="GO:0043023">
    <property type="term" value="F:ribosomal large subunit binding"/>
    <property type="evidence" value="ECO:0007669"/>
    <property type="project" value="TreeGrafter"/>
</dbReference>
<dbReference type="HAMAP" id="MF_00040">
    <property type="entry name" value="RRF"/>
    <property type="match status" value="1"/>
</dbReference>
<dbReference type="Gene3D" id="3.30.1360.40">
    <property type="match status" value="1"/>
</dbReference>
<gene>
    <name evidence="3 6" type="primary">frr</name>
    <name evidence="5" type="ORF">Strain138_001655</name>
    <name evidence="6" type="ORF">Strain318_001654</name>
</gene>
<evidence type="ECO:0000256" key="2">
    <source>
        <dbReference type="ARBA" id="ARBA00022917"/>
    </source>
</evidence>
<comment type="subcellular location">
    <subcellularLocation>
        <location evidence="3">Cytoplasm</location>
    </subcellularLocation>
</comment>
<dbReference type="InterPro" id="IPR002661">
    <property type="entry name" value="Ribosome_recyc_fac"/>
</dbReference>
<evidence type="ECO:0000256" key="3">
    <source>
        <dbReference type="HAMAP-Rule" id="MF_00040"/>
    </source>
</evidence>
<dbReference type="Proteomes" id="UP001229955">
    <property type="component" value="Chromosome"/>
</dbReference>
<dbReference type="NCBIfam" id="TIGR00496">
    <property type="entry name" value="frr"/>
    <property type="match status" value="1"/>
</dbReference>
<accession>A0AA49K030</accession>
<keyword evidence="3" id="KW-0963">Cytoplasm</keyword>
<name>A0AA49K030_9BACT</name>
<dbReference type="Gene3D" id="1.10.132.20">
    <property type="entry name" value="Ribosome-recycling factor"/>
    <property type="match status" value="1"/>
</dbReference>